<keyword evidence="6" id="KW-0325">Glycoprotein</keyword>
<feature type="signal peptide" evidence="9">
    <location>
        <begin position="1"/>
        <end position="28"/>
    </location>
</feature>
<accession>A0A6A3KBF1</accession>
<comment type="similarity">
    <text evidence="1 7">Belongs to the AB hydrolase superfamily. Lipase family.</text>
</comment>
<dbReference type="GO" id="GO:0016042">
    <property type="term" value="P:lipid catabolic process"/>
    <property type="evidence" value="ECO:0007669"/>
    <property type="project" value="UniProtKB-KW"/>
</dbReference>
<dbReference type="GO" id="GO:0016788">
    <property type="term" value="F:hydrolase activity, acting on ester bonds"/>
    <property type="evidence" value="ECO:0007669"/>
    <property type="project" value="InterPro"/>
</dbReference>
<evidence type="ECO:0000256" key="4">
    <source>
        <dbReference type="ARBA" id="ARBA00022963"/>
    </source>
</evidence>
<feature type="active site" description="Nucleophile" evidence="8">
    <location>
        <position position="185"/>
    </location>
</feature>
<keyword evidence="5" id="KW-0443">Lipid metabolism</keyword>
<proteinExistence type="inferred from homology"/>
<feature type="chain" id="PRO_5025457636" description="Lipase" evidence="9">
    <location>
        <begin position="29"/>
        <end position="429"/>
    </location>
</feature>
<evidence type="ECO:0000256" key="8">
    <source>
        <dbReference type="PIRSR" id="PIRSR000862-1"/>
    </source>
</evidence>
<keyword evidence="4 7" id="KW-0442">Lipid degradation</keyword>
<evidence type="ECO:0000256" key="9">
    <source>
        <dbReference type="SAM" id="SignalP"/>
    </source>
</evidence>
<dbReference type="InterPro" id="IPR029058">
    <property type="entry name" value="AB_hydrolase_fold"/>
</dbReference>
<sequence>MRSRRAQTSIFLLLSISAIFLSASLVLAKEEILVDVDSDAGLNTAQIIQARGYEVELHKITTADRYVLTMHRIPKSYDETQSGSAAATNKPVVILQHGLLDSSYTWVLNYRDQSLAFILADLGYDVWLGNNRGTTWSKEHKDFSTDDERFWDFTWEDMGKYDLPAMIKTALSVSGRSTLSYVGHSEGTTQAFVGFSHDQELAKSVSYFGALTPVAWTGDATSPIFVALAKMQMDTWAQVFGMKEFLPNNPLLQNLLGSTVCAWANEVCSGFFDLIGGPSDNVNSSRVHVYVTQTPAGSSAKNVAHYAQGIRDNTFASYDYGCNCDPSAGVDACSEFECINKVKYGSLKPPAFPIQNMVHPRTGFYNGARDTLATQADINKLRAGLPRGTVVFDKMVDFGHLDFTWASNAHENVYNDLIQQIRQYEGRGY</sequence>
<evidence type="ECO:0000256" key="5">
    <source>
        <dbReference type="ARBA" id="ARBA00023098"/>
    </source>
</evidence>
<reference evidence="11 12" key="1">
    <citation type="submission" date="2018-09" db="EMBL/GenBank/DDBJ databases">
        <title>Genomic investigation of the strawberry pathogen Phytophthora fragariae indicates pathogenicity is determined by transcriptional variation in three key races.</title>
        <authorList>
            <person name="Adams T.M."/>
            <person name="Armitage A.D."/>
            <person name="Sobczyk M.K."/>
            <person name="Bates H.J."/>
            <person name="Dunwell J.M."/>
            <person name="Nellist C.F."/>
            <person name="Harrison R.J."/>
        </authorList>
    </citation>
    <scope>NUCLEOTIDE SEQUENCE [LARGE SCALE GENOMIC DNA]</scope>
    <source>
        <strain evidence="11 12">SCRP245</strain>
    </source>
</reference>
<feature type="active site" description="Charge relay system" evidence="8">
    <location>
        <position position="370"/>
    </location>
</feature>
<dbReference type="AlphaFoldDB" id="A0A6A3KBF1"/>
<feature type="domain" description="Partial AB-hydrolase lipase" evidence="10">
    <location>
        <begin position="44"/>
        <end position="109"/>
    </location>
</feature>
<dbReference type="InterPro" id="IPR025483">
    <property type="entry name" value="Lipase_euk"/>
</dbReference>
<dbReference type="Pfam" id="PF04083">
    <property type="entry name" value="Abhydro_lipase"/>
    <property type="match status" value="1"/>
</dbReference>
<dbReference type="Proteomes" id="UP000460718">
    <property type="component" value="Unassembled WGS sequence"/>
</dbReference>
<evidence type="ECO:0000256" key="7">
    <source>
        <dbReference type="PIRNR" id="PIRNR000862"/>
    </source>
</evidence>
<comment type="caution">
    <text evidence="11">The sequence shown here is derived from an EMBL/GenBank/DDBJ whole genome shotgun (WGS) entry which is preliminary data.</text>
</comment>
<protein>
    <recommendedName>
        <fullName evidence="7">Lipase</fullName>
    </recommendedName>
</protein>
<evidence type="ECO:0000256" key="6">
    <source>
        <dbReference type="ARBA" id="ARBA00023180"/>
    </source>
</evidence>
<feature type="active site" description="Charge relay system" evidence="8">
    <location>
        <position position="400"/>
    </location>
</feature>
<evidence type="ECO:0000259" key="10">
    <source>
        <dbReference type="Pfam" id="PF04083"/>
    </source>
</evidence>
<dbReference type="PANTHER" id="PTHR11005">
    <property type="entry name" value="LYSOSOMAL ACID LIPASE-RELATED"/>
    <property type="match status" value="1"/>
</dbReference>
<organism evidence="11 12">
    <name type="scientific">Phytophthora fragariae</name>
    <dbReference type="NCBI Taxonomy" id="53985"/>
    <lineage>
        <taxon>Eukaryota</taxon>
        <taxon>Sar</taxon>
        <taxon>Stramenopiles</taxon>
        <taxon>Oomycota</taxon>
        <taxon>Peronosporomycetes</taxon>
        <taxon>Peronosporales</taxon>
        <taxon>Peronosporaceae</taxon>
        <taxon>Phytophthora</taxon>
    </lineage>
</organism>
<evidence type="ECO:0000313" key="11">
    <source>
        <dbReference type="EMBL" id="KAE9001243.1"/>
    </source>
</evidence>
<dbReference type="SUPFAM" id="SSF53474">
    <property type="entry name" value="alpha/beta-Hydrolases"/>
    <property type="match status" value="1"/>
</dbReference>
<dbReference type="FunFam" id="3.40.50.1820:FF:000057">
    <property type="entry name" value="Lipase"/>
    <property type="match status" value="1"/>
</dbReference>
<gene>
    <name evidence="11" type="ORF">PF011_g13821</name>
</gene>
<dbReference type="InterPro" id="IPR006693">
    <property type="entry name" value="AB_hydrolase_lipase"/>
</dbReference>
<evidence type="ECO:0000313" key="12">
    <source>
        <dbReference type="Proteomes" id="UP000460718"/>
    </source>
</evidence>
<dbReference type="EMBL" id="QXFW01000869">
    <property type="protein sequence ID" value="KAE9001243.1"/>
    <property type="molecule type" value="Genomic_DNA"/>
</dbReference>
<evidence type="ECO:0000256" key="2">
    <source>
        <dbReference type="ARBA" id="ARBA00022729"/>
    </source>
</evidence>
<dbReference type="PIRSF" id="PIRSF000862">
    <property type="entry name" value="Steryl_ester_lip"/>
    <property type="match status" value="1"/>
</dbReference>
<dbReference type="Gene3D" id="3.40.50.1820">
    <property type="entry name" value="alpha/beta hydrolase"/>
    <property type="match status" value="1"/>
</dbReference>
<name>A0A6A3KBF1_9STRA</name>
<keyword evidence="2 9" id="KW-0732">Signal</keyword>
<evidence type="ECO:0000256" key="1">
    <source>
        <dbReference type="ARBA" id="ARBA00010701"/>
    </source>
</evidence>
<evidence type="ECO:0000256" key="3">
    <source>
        <dbReference type="ARBA" id="ARBA00022801"/>
    </source>
</evidence>
<keyword evidence="3 7" id="KW-0378">Hydrolase</keyword>